<comment type="caution">
    <text evidence="1">The sequence shown here is derived from an EMBL/GenBank/DDBJ whole genome shotgun (WGS) entry which is preliminary data.</text>
</comment>
<evidence type="ECO:0000313" key="2">
    <source>
        <dbReference type="Proteomes" id="UP000805649"/>
    </source>
</evidence>
<organism evidence="1 2">
    <name type="scientific">Colletotrichum truncatum</name>
    <name type="common">Anthracnose fungus</name>
    <name type="synonym">Colletotrichum capsici</name>
    <dbReference type="NCBI Taxonomy" id="5467"/>
    <lineage>
        <taxon>Eukaryota</taxon>
        <taxon>Fungi</taxon>
        <taxon>Dikarya</taxon>
        <taxon>Ascomycota</taxon>
        <taxon>Pezizomycotina</taxon>
        <taxon>Sordariomycetes</taxon>
        <taxon>Hypocreomycetidae</taxon>
        <taxon>Glomerellales</taxon>
        <taxon>Glomerellaceae</taxon>
        <taxon>Colletotrichum</taxon>
        <taxon>Colletotrichum truncatum species complex</taxon>
    </lineage>
</organism>
<protein>
    <submittedName>
        <fullName evidence="1">Lysine methyltransferase</fullName>
    </submittedName>
</protein>
<dbReference type="EMBL" id="VUJX02000002">
    <property type="protein sequence ID" value="KAL0940397.1"/>
    <property type="molecule type" value="Genomic_DNA"/>
</dbReference>
<keyword evidence="1" id="KW-0808">Transferase</keyword>
<gene>
    <name evidence="1" type="ORF">CTRU02_203160</name>
</gene>
<proteinExistence type="predicted"/>
<dbReference type="Proteomes" id="UP000805649">
    <property type="component" value="Unassembled WGS sequence"/>
</dbReference>
<sequence length="418" mass="47514">MYIGQVLCKDASTLYLPVCRRSAYELVVGNIDRALCPLQQGQVDFDLYILQHNISSNQQSICIWSDNYLQQYCVFADPQFDYGKGIVIITTPARARYIFKTSSLMSNLPISTHKLLFRTKVSGNKGRGIFANSHISAGSLITQEAPIILIDDNWTINVSSEKARTTLEELAIEKLPKLTRKTFHELYEGHDISNPWQKIYTNGYGVYGGPTNDWPELESESDLGMVAVHANISKINHGCRSNAAVQWDWDLLIHRLYAVRDIAADEEITISYFNTIQTLQERQQYTKKYLGFACACNQCKATGIFADLSDSRVNDIILLEKYLENEQIAPAEPVAMAELLVSLYKQEGLDPFISKAYAIAALEWHGAGYEYQARSWAYQSVKAGLITTYGLGIEEYLNDMQTLLDRGRKHWSWRYRVH</sequence>
<accession>A0ACC3Z8H0</accession>
<reference evidence="1 2" key="1">
    <citation type="journal article" date="2020" name="Phytopathology">
        <title>Genome Sequence Resources of Colletotrichum truncatum, C. plurivorum, C. musicola, and C. sojae: Four Species Pathogenic to Soybean (Glycine max).</title>
        <authorList>
            <person name="Rogerio F."/>
            <person name="Boufleur T.R."/>
            <person name="Ciampi-Guillardi M."/>
            <person name="Sukno S.A."/>
            <person name="Thon M.R."/>
            <person name="Massola Junior N.S."/>
            <person name="Baroncelli R."/>
        </authorList>
    </citation>
    <scope>NUCLEOTIDE SEQUENCE [LARGE SCALE GENOMIC DNA]</scope>
    <source>
        <strain evidence="1 2">CMES1059</strain>
    </source>
</reference>
<name>A0ACC3Z8H0_COLTU</name>
<keyword evidence="2" id="KW-1185">Reference proteome</keyword>
<keyword evidence="1" id="KW-0489">Methyltransferase</keyword>
<evidence type="ECO:0000313" key="1">
    <source>
        <dbReference type="EMBL" id="KAL0940397.1"/>
    </source>
</evidence>